<dbReference type="EMBL" id="CP098747">
    <property type="protein sequence ID" value="USG61551.1"/>
    <property type="molecule type" value="Genomic_DNA"/>
</dbReference>
<evidence type="ECO:0000256" key="4">
    <source>
        <dbReference type="ARBA" id="ARBA00022723"/>
    </source>
</evidence>
<evidence type="ECO:0000256" key="6">
    <source>
        <dbReference type="ARBA" id="ARBA00023002"/>
    </source>
</evidence>
<keyword evidence="6 9" id="KW-0560">Oxidoreductase</keyword>
<keyword evidence="8 9" id="KW-0411">Iron-sulfur</keyword>
<dbReference type="SUPFAM" id="SSF48371">
    <property type="entry name" value="ARM repeat"/>
    <property type="match status" value="1"/>
</dbReference>
<dbReference type="Proteomes" id="UP001056291">
    <property type="component" value="Chromosome"/>
</dbReference>
<feature type="binding site" evidence="9">
    <location>
        <position position="142"/>
    </location>
    <ligand>
        <name>cob(II)alamin</name>
        <dbReference type="ChEBI" id="CHEBI:16304"/>
    </ligand>
</feature>
<evidence type="ECO:0000256" key="7">
    <source>
        <dbReference type="ARBA" id="ARBA00023004"/>
    </source>
</evidence>
<comment type="function">
    <text evidence="9">Catalyzes the conversion of epoxyqueuosine (oQ) to queuosine (Q), which is a hypermodified base found in the wobble positions of tRNA(Asp), tRNA(Asn), tRNA(His) and tRNA(Tyr).</text>
</comment>
<evidence type="ECO:0000256" key="9">
    <source>
        <dbReference type="HAMAP-Rule" id="MF_00916"/>
    </source>
</evidence>
<dbReference type="GO" id="GO:0052693">
    <property type="term" value="F:epoxyqueuosine reductase activity"/>
    <property type="evidence" value="ECO:0007669"/>
    <property type="project" value="UniProtKB-EC"/>
</dbReference>
<comment type="cofactor">
    <cofactor evidence="9">
        <name>[4Fe-4S] cluster</name>
        <dbReference type="ChEBI" id="CHEBI:49883"/>
    </cofactor>
    <text evidence="9">Binds 2 [4Fe-4S] clusters per monomer.</text>
</comment>
<feature type="domain" description="4Fe-4S ferredoxin-type" evidence="10">
    <location>
        <begin position="186"/>
        <end position="216"/>
    </location>
</feature>
<evidence type="ECO:0000256" key="5">
    <source>
        <dbReference type="ARBA" id="ARBA00022785"/>
    </source>
</evidence>
<dbReference type="Gene3D" id="1.25.10.10">
    <property type="entry name" value="Leucine-rich Repeat Variant"/>
    <property type="match status" value="1"/>
</dbReference>
<evidence type="ECO:0000256" key="1">
    <source>
        <dbReference type="ARBA" id="ARBA00022485"/>
    </source>
</evidence>
<evidence type="ECO:0000256" key="3">
    <source>
        <dbReference type="ARBA" id="ARBA00022694"/>
    </source>
</evidence>
<comment type="caution">
    <text evidence="9">Lacks conserved residue(s) required for the propagation of feature annotation.</text>
</comment>
<keyword evidence="9" id="KW-0846">Cobalamin</keyword>
<organism evidence="11 12">
    <name type="scientific">Sneathiella marina</name>
    <dbReference type="NCBI Taxonomy" id="2950108"/>
    <lineage>
        <taxon>Bacteria</taxon>
        <taxon>Pseudomonadati</taxon>
        <taxon>Pseudomonadota</taxon>
        <taxon>Alphaproteobacteria</taxon>
        <taxon>Sneathiellales</taxon>
        <taxon>Sneathiellaceae</taxon>
        <taxon>Sneathiella</taxon>
    </lineage>
</organism>
<proteinExistence type="inferred from homology"/>
<feature type="active site" description="Proton donor" evidence="9">
    <location>
        <position position="142"/>
    </location>
</feature>
<feature type="binding site" evidence="9">
    <location>
        <position position="222"/>
    </location>
    <ligand>
        <name>[4Fe-4S] cluster</name>
        <dbReference type="ChEBI" id="CHEBI:49883"/>
        <label>2</label>
    </ligand>
</feature>
<evidence type="ECO:0000313" key="12">
    <source>
        <dbReference type="Proteomes" id="UP001056291"/>
    </source>
</evidence>
<dbReference type="EC" id="1.17.99.6" evidence="9"/>
<keyword evidence="4 9" id="KW-0479">Metal-binding</keyword>
<comment type="cofactor">
    <cofactor evidence="9">
        <name>cob(II)alamin</name>
        <dbReference type="ChEBI" id="CHEBI:16304"/>
    </cofactor>
</comment>
<comment type="pathway">
    <text evidence="9">tRNA modification; tRNA-queuosine biosynthesis.</text>
</comment>
<dbReference type="InterPro" id="IPR017896">
    <property type="entry name" value="4Fe4S_Fe-S-bd"/>
</dbReference>
<dbReference type="InterPro" id="IPR013542">
    <property type="entry name" value="QueG_DUF1730"/>
</dbReference>
<feature type="binding site" evidence="9">
    <location>
        <begin position="249"/>
        <end position="250"/>
    </location>
    <ligand>
        <name>cob(II)alamin</name>
        <dbReference type="ChEBI" id="CHEBI:16304"/>
    </ligand>
</feature>
<feature type="binding site" evidence="9">
    <location>
        <position position="67"/>
    </location>
    <ligand>
        <name>cob(II)alamin</name>
        <dbReference type="ChEBI" id="CHEBI:16304"/>
    </ligand>
</feature>
<evidence type="ECO:0000259" key="10">
    <source>
        <dbReference type="PROSITE" id="PS51379"/>
    </source>
</evidence>
<accession>A0ABY4W2Z3</accession>
<feature type="binding site" evidence="9">
    <location>
        <position position="256"/>
    </location>
    <ligand>
        <name>[4Fe-4S] cluster</name>
        <dbReference type="ChEBI" id="CHEBI:49883"/>
        <label>1</label>
    </ligand>
</feature>
<dbReference type="NCBIfam" id="TIGR00276">
    <property type="entry name" value="tRNA epoxyqueuosine(34) reductase QueG"/>
    <property type="match status" value="1"/>
</dbReference>
<feature type="binding site" evidence="9">
    <location>
        <position position="202"/>
    </location>
    <ligand>
        <name>[4Fe-4S] cluster</name>
        <dbReference type="ChEBI" id="CHEBI:49883"/>
        <label>1</label>
    </ligand>
</feature>
<keyword evidence="7 9" id="KW-0408">Iron</keyword>
<dbReference type="SUPFAM" id="SSF46548">
    <property type="entry name" value="alpha-helical ferredoxin"/>
    <property type="match status" value="1"/>
</dbReference>
<sequence length="383" mass="42449">MPTSISDPTLTATDKQCIREYALTQGFEVAGFTEADFGDLPGQHLAEFIDQNRHGDMDWIVEKADRRRHPQALWPEVQTVLMLGLNYGPDADPLAFSGQSDRGLISVYAQGKDYHDVVKKKLKRIARWIVGTYGGDVKVFVDTAPVMEKPLAEAAGVGWQGKHTNLLSREFGSWLFLGSIFMTVTVPPDVAQQGTCGSCTACLDSCPTNAFPAPYQLDATRCISYLTIETRSHIPREMRALIGNRIYGCDDCLAVCPWNKYAAQAAEMVLRPRAELVAPRLQDLVSLDDAAFRALFSRSPVKRLGRNRFIRNVLIAIGNSGDPVHLGPVTELLEDPSPIIRVAAIWALSHLTSTEQFGLEKQRFSPQESDADVLAEWDSNERE</sequence>
<keyword evidence="2 9" id="KW-0963">Cytoplasm</keyword>
<keyword evidence="12" id="KW-1185">Reference proteome</keyword>
<feature type="binding site" evidence="9">
    <location>
        <position position="249"/>
    </location>
    <ligand>
        <name>[4Fe-4S] cluster</name>
        <dbReference type="ChEBI" id="CHEBI:49883"/>
        <label>2</label>
    </ligand>
</feature>
<dbReference type="PANTHER" id="PTHR30002">
    <property type="entry name" value="EPOXYQUEUOSINE REDUCTASE"/>
    <property type="match status" value="1"/>
</dbReference>
<feature type="binding site" evidence="9">
    <location>
        <position position="177"/>
    </location>
    <ligand>
        <name>cob(II)alamin</name>
        <dbReference type="ChEBI" id="CHEBI:16304"/>
    </ligand>
</feature>
<comment type="subcellular location">
    <subcellularLocation>
        <location evidence="9">Cytoplasm</location>
    </subcellularLocation>
</comment>
<comment type="subunit">
    <text evidence="9">Monomer.</text>
</comment>
<keyword evidence="1 9" id="KW-0004">4Fe-4S</keyword>
<feature type="binding site" evidence="9">
    <location>
        <position position="224"/>
    </location>
    <ligand>
        <name>cob(II)alamin</name>
        <dbReference type="ChEBI" id="CHEBI:16304"/>
    </ligand>
</feature>
<name>A0ABY4W2Z3_9PROT</name>
<feature type="binding site" evidence="9">
    <location>
        <position position="166"/>
    </location>
    <ligand>
        <name>cob(II)alamin</name>
        <dbReference type="ChEBI" id="CHEBI:16304"/>
    </ligand>
</feature>
<feature type="binding site" evidence="9">
    <location>
        <position position="206"/>
    </location>
    <ligand>
        <name>[4Fe-4S] cluster</name>
        <dbReference type="ChEBI" id="CHEBI:49883"/>
        <label>2</label>
    </ligand>
</feature>
<dbReference type="InterPro" id="IPR016024">
    <property type="entry name" value="ARM-type_fold"/>
</dbReference>
<reference evidence="11" key="1">
    <citation type="submission" date="2022-06" db="EMBL/GenBank/DDBJ databases">
        <title>Sneathiella actinostolidae sp. nov., isolated from a sea anemonein the Western Pacific Ocean.</title>
        <authorList>
            <person name="Wei M.J."/>
        </authorList>
    </citation>
    <scope>NUCLEOTIDE SEQUENCE</scope>
    <source>
        <strain evidence="11">PHK-P5</strain>
    </source>
</reference>
<dbReference type="Gene3D" id="3.30.70.20">
    <property type="match status" value="1"/>
</dbReference>
<dbReference type="PROSITE" id="PS00198">
    <property type="entry name" value="4FE4S_FER_1"/>
    <property type="match status" value="1"/>
</dbReference>
<gene>
    <name evidence="9 11" type="primary">queG</name>
    <name evidence="11" type="ORF">NBZ79_00990</name>
</gene>
<feature type="binding site" evidence="9">
    <location>
        <position position="199"/>
    </location>
    <ligand>
        <name>[4Fe-4S] cluster</name>
        <dbReference type="ChEBI" id="CHEBI:49883"/>
        <label>1</label>
    </ligand>
</feature>
<dbReference type="PANTHER" id="PTHR30002:SF4">
    <property type="entry name" value="EPOXYQUEUOSINE REDUCTASE"/>
    <property type="match status" value="1"/>
</dbReference>
<comment type="similarity">
    <text evidence="9">Belongs to the QueG family.</text>
</comment>
<dbReference type="InterPro" id="IPR004453">
    <property type="entry name" value="QueG"/>
</dbReference>
<dbReference type="RefSeq" id="WP_251934646.1">
    <property type="nucleotide sequence ID" value="NZ_CP098747.1"/>
</dbReference>
<evidence type="ECO:0000313" key="11">
    <source>
        <dbReference type="EMBL" id="USG61551.1"/>
    </source>
</evidence>
<protein>
    <recommendedName>
        <fullName evidence="9">Epoxyqueuosine reductase</fullName>
        <ecNumber evidence="9">1.17.99.6</ecNumber>
    </recommendedName>
    <alternativeName>
        <fullName evidence="9">Queuosine biosynthesis protein QueG</fullName>
    </alternativeName>
</protein>
<feature type="binding site" evidence="9">
    <location>
        <position position="252"/>
    </location>
    <ligand>
        <name>[4Fe-4S] cluster</name>
        <dbReference type="ChEBI" id="CHEBI:49883"/>
        <label>2</label>
    </ligand>
</feature>
<dbReference type="Pfam" id="PF13484">
    <property type="entry name" value="Fer4_16"/>
    <property type="match status" value="1"/>
</dbReference>
<dbReference type="InterPro" id="IPR011989">
    <property type="entry name" value="ARM-like"/>
</dbReference>
<evidence type="ECO:0000256" key="8">
    <source>
        <dbReference type="ARBA" id="ARBA00023014"/>
    </source>
</evidence>
<feature type="binding site" evidence="9">
    <location>
        <position position="196"/>
    </location>
    <ligand>
        <name>[4Fe-4S] cluster</name>
        <dbReference type="ChEBI" id="CHEBI:49883"/>
        <label>1</label>
    </ligand>
</feature>
<keyword evidence="9" id="KW-0170">Cobalt</keyword>
<dbReference type="Pfam" id="PF08331">
    <property type="entry name" value="QueG_DUF1730"/>
    <property type="match status" value="1"/>
</dbReference>
<dbReference type="InterPro" id="IPR017900">
    <property type="entry name" value="4Fe4S_Fe_S_CS"/>
</dbReference>
<dbReference type="PROSITE" id="PS51379">
    <property type="entry name" value="4FE4S_FER_2"/>
    <property type="match status" value="1"/>
</dbReference>
<keyword evidence="3 9" id="KW-0819">tRNA processing</keyword>
<keyword evidence="5 9" id="KW-0671">Queuosine biosynthesis</keyword>
<evidence type="ECO:0000256" key="2">
    <source>
        <dbReference type="ARBA" id="ARBA00022490"/>
    </source>
</evidence>
<comment type="catalytic activity">
    <reaction evidence="9">
        <text>epoxyqueuosine(34) in tRNA + AH2 = queuosine(34) in tRNA + A + H2O</text>
        <dbReference type="Rhea" id="RHEA:32159"/>
        <dbReference type="Rhea" id="RHEA-COMP:18571"/>
        <dbReference type="Rhea" id="RHEA-COMP:18582"/>
        <dbReference type="ChEBI" id="CHEBI:13193"/>
        <dbReference type="ChEBI" id="CHEBI:15377"/>
        <dbReference type="ChEBI" id="CHEBI:17499"/>
        <dbReference type="ChEBI" id="CHEBI:194431"/>
        <dbReference type="ChEBI" id="CHEBI:194443"/>
        <dbReference type="EC" id="1.17.99.6"/>
    </reaction>
</comment>
<dbReference type="HAMAP" id="MF_00916">
    <property type="entry name" value="QueG"/>
    <property type="match status" value="1"/>
</dbReference>